<organism evidence="1 2">
    <name type="scientific">Natranaerobius thermophilus (strain ATCC BAA-1301 / DSM 18059 / JW/NM-WN-LF)</name>
    <dbReference type="NCBI Taxonomy" id="457570"/>
    <lineage>
        <taxon>Bacteria</taxon>
        <taxon>Bacillati</taxon>
        <taxon>Bacillota</taxon>
        <taxon>Clostridia</taxon>
        <taxon>Natranaerobiales</taxon>
        <taxon>Natranaerobiaceae</taxon>
        <taxon>Natranaerobius</taxon>
    </lineage>
</organism>
<dbReference type="InterPro" id="IPR011990">
    <property type="entry name" value="TPR-like_helical_dom_sf"/>
</dbReference>
<dbReference type="eggNOG" id="COG0457">
    <property type="taxonomic scope" value="Bacteria"/>
</dbReference>
<accession>B2A717</accession>
<dbReference type="KEGG" id="nth:Nther_2041"/>
<dbReference type="HOGENOM" id="CLU_640484_0_0_9"/>
<dbReference type="RefSeq" id="WP_012448465.1">
    <property type="nucleotide sequence ID" value="NC_010718.1"/>
</dbReference>
<dbReference type="STRING" id="457570.Nther_2041"/>
<keyword evidence="2" id="KW-1185">Reference proteome</keyword>
<proteinExistence type="predicted"/>
<reference evidence="1 2" key="2">
    <citation type="journal article" date="2011" name="J. Bacteriol.">
        <title>Complete genome sequence of the anaerobic, halophilic alkalithermophile Natranaerobius thermophilus JW/NM-WN-LF.</title>
        <authorList>
            <person name="Zhao B."/>
            <person name="Mesbah N.M."/>
            <person name="Dalin E."/>
            <person name="Goodwin L."/>
            <person name="Nolan M."/>
            <person name="Pitluck S."/>
            <person name="Chertkov O."/>
            <person name="Brettin T.S."/>
            <person name="Han J."/>
            <person name="Larimer F.W."/>
            <person name="Land M.L."/>
            <person name="Hauser L."/>
            <person name="Kyrpides N."/>
            <person name="Wiegel J."/>
        </authorList>
    </citation>
    <scope>NUCLEOTIDE SEQUENCE [LARGE SCALE GENOMIC DNA]</scope>
    <source>
        <strain evidence="2">ATCC BAA-1301 / DSM 18059 / JW/NM-WN-LF</strain>
    </source>
</reference>
<dbReference type="EMBL" id="CP001034">
    <property type="protein sequence ID" value="ACB85608.1"/>
    <property type="molecule type" value="Genomic_DNA"/>
</dbReference>
<dbReference type="SMART" id="SM00028">
    <property type="entry name" value="TPR"/>
    <property type="match status" value="2"/>
</dbReference>
<reference evidence="1 2" key="1">
    <citation type="submission" date="2008-04" db="EMBL/GenBank/DDBJ databases">
        <title>Complete sequence of chromosome of Natranaerobius thermophilus JW/NM-WN-LF.</title>
        <authorList>
            <consortium name="US DOE Joint Genome Institute"/>
            <person name="Copeland A."/>
            <person name="Lucas S."/>
            <person name="Lapidus A."/>
            <person name="Glavina del Rio T."/>
            <person name="Dalin E."/>
            <person name="Tice H."/>
            <person name="Bruce D."/>
            <person name="Goodwin L."/>
            <person name="Pitluck S."/>
            <person name="Chertkov O."/>
            <person name="Brettin T."/>
            <person name="Detter J.C."/>
            <person name="Han C."/>
            <person name="Kuske C.R."/>
            <person name="Schmutz J."/>
            <person name="Larimer F."/>
            <person name="Land M."/>
            <person name="Hauser L."/>
            <person name="Kyrpides N."/>
            <person name="Lykidis A."/>
            <person name="Mesbah N.M."/>
            <person name="Wiegel J."/>
        </authorList>
    </citation>
    <scope>NUCLEOTIDE SEQUENCE [LARGE SCALE GENOMIC DNA]</scope>
    <source>
        <strain evidence="2">ATCC BAA-1301 / DSM 18059 / JW/NM-WN-LF</strain>
    </source>
</reference>
<dbReference type="Gene3D" id="1.25.40.10">
    <property type="entry name" value="Tetratricopeptide repeat domain"/>
    <property type="match status" value="1"/>
</dbReference>
<dbReference type="AlphaFoldDB" id="B2A717"/>
<dbReference type="InParanoid" id="B2A717"/>
<sequence length="444" mass="52060">MKIPQIKADSKDKLSSGGNLRRIRSELGLRQHEITGDLITRNLISLIENEKTPLYERNARLIAQSINQLNKQKGILAYIDAEDILNPEKYDAKKIADSHINLLKDRLDEGKLDIKDEEVSEIEKLFRRWNIPDKRAITYELLGDIYNKKGQSYEEYYFYSKALESLFALPLRFPNEYQLFLKLIVNRISNNSYSEALKLANLAFFQEQDIPSEYLGHFYYYLALCQEKLFQYEQALKNSEQALKFIDDRENLTEVYLLKGNCCTQLGNLDKALISYYKASDLIEEEEEAPQKLITIYFHLLQVYKTSNEQSKIENYLNKIRDIINRETELSDDTKADHFYKLSEFAYYLEDFNTYEQLLVKALDLSYNCEDSQITSSILARLIDHYYKSNALEKVDNLIVNYQDSIVKLSDEPSIQLLTRIILHYLNQNSTDKSKTILKQLFSE</sequence>
<gene>
    <name evidence="1" type="ordered locus">Nther_2041</name>
</gene>
<dbReference type="Proteomes" id="UP000001683">
    <property type="component" value="Chromosome"/>
</dbReference>
<evidence type="ECO:0000313" key="2">
    <source>
        <dbReference type="Proteomes" id="UP000001683"/>
    </source>
</evidence>
<dbReference type="InterPro" id="IPR019734">
    <property type="entry name" value="TPR_rpt"/>
</dbReference>
<name>B2A717_NATTJ</name>
<evidence type="ECO:0000313" key="1">
    <source>
        <dbReference type="EMBL" id="ACB85608.1"/>
    </source>
</evidence>
<dbReference type="SUPFAM" id="SSF48452">
    <property type="entry name" value="TPR-like"/>
    <property type="match status" value="1"/>
</dbReference>
<dbReference type="OrthoDB" id="1706248at2"/>
<protein>
    <submittedName>
        <fullName evidence="1">TPR repeat-containing protein</fullName>
    </submittedName>
</protein>